<dbReference type="GO" id="GO:0046872">
    <property type="term" value="F:metal ion binding"/>
    <property type="evidence" value="ECO:0007669"/>
    <property type="project" value="UniProtKB-KW"/>
</dbReference>
<evidence type="ECO:0000256" key="14">
    <source>
        <dbReference type="ARBA" id="ARBA00023235"/>
    </source>
</evidence>
<dbReference type="PANTHER" id="PTHR13710">
    <property type="entry name" value="DNA HELICASE RECQ FAMILY MEMBER"/>
    <property type="match status" value="1"/>
</dbReference>
<evidence type="ECO:0000256" key="15">
    <source>
        <dbReference type="ARBA" id="ARBA00034617"/>
    </source>
</evidence>
<dbReference type="FunFam" id="3.40.50.300:FF:000156">
    <property type="entry name" value="ATP-dependent DNA helicase recQ"/>
    <property type="match status" value="1"/>
</dbReference>
<dbReference type="InterPro" id="IPR001650">
    <property type="entry name" value="Helicase_C-like"/>
</dbReference>
<evidence type="ECO:0000256" key="7">
    <source>
        <dbReference type="ARBA" id="ARBA00022801"/>
    </source>
</evidence>
<dbReference type="GO" id="GO:0043590">
    <property type="term" value="C:bacterial nucleoid"/>
    <property type="evidence" value="ECO:0007669"/>
    <property type="project" value="TreeGrafter"/>
</dbReference>
<dbReference type="GO" id="GO:0009378">
    <property type="term" value="F:four-way junction helicase activity"/>
    <property type="evidence" value="ECO:0007669"/>
    <property type="project" value="TreeGrafter"/>
</dbReference>
<keyword evidence="12" id="KW-0233">DNA recombination</keyword>
<dbReference type="PANTHER" id="PTHR13710:SF105">
    <property type="entry name" value="ATP-DEPENDENT DNA HELICASE Q1"/>
    <property type="match status" value="1"/>
</dbReference>
<dbReference type="GO" id="GO:0043138">
    <property type="term" value="F:3'-5' DNA helicase activity"/>
    <property type="evidence" value="ECO:0007669"/>
    <property type="project" value="UniProtKB-EC"/>
</dbReference>
<dbReference type="Pfam" id="PF00270">
    <property type="entry name" value="DEAD"/>
    <property type="match status" value="1"/>
</dbReference>
<dbReference type="PROSITE" id="PS51192">
    <property type="entry name" value="HELICASE_ATP_BIND_1"/>
    <property type="match status" value="1"/>
</dbReference>
<evidence type="ECO:0000256" key="16">
    <source>
        <dbReference type="NCBIfam" id="TIGR01389"/>
    </source>
</evidence>
<dbReference type="InterPro" id="IPR002121">
    <property type="entry name" value="HRDC_dom"/>
</dbReference>
<accession>E1YMI0</accession>
<dbReference type="GO" id="GO:0003677">
    <property type="term" value="F:DNA binding"/>
    <property type="evidence" value="ECO:0007669"/>
    <property type="project" value="UniProtKB-KW"/>
</dbReference>
<dbReference type="CDD" id="cd18794">
    <property type="entry name" value="SF2_C_RecQ"/>
    <property type="match status" value="1"/>
</dbReference>
<evidence type="ECO:0000256" key="6">
    <source>
        <dbReference type="ARBA" id="ARBA00022763"/>
    </source>
</evidence>
<keyword evidence="7" id="KW-0378">Hydrolase</keyword>
<dbReference type="Pfam" id="PF00570">
    <property type="entry name" value="HRDC"/>
    <property type="match status" value="1"/>
</dbReference>
<evidence type="ECO:0000256" key="13">
    <source>
        <dbReference type="ARBA" id="ARBA00023204"/>
    </source>
</evidence>
<dbReference type="SUPFAM" id="SSF52540">
    <property type="entry name" value="P-loop containing nucleoside triphosphate hydrolases"/>
    <property type="match status" value="2"/>
</dbReference>
<evidence type="ECO:0000256" key="5">
    <source>
        <dbReference type="ARBA" id="ARBA00022741"/>
    </source>
</evidence>
<dbReference type="EC" id="5.6.2.4" evidence="16"/>
<evidence type="ECO:0000259" key="18">
    <source>
        <dbReference type="PROSITE" id="PS51192"/>
    </source>
</evidence>
<feature type="domain" description="Helicase ATP-binding" evidence="18">
    <location>
        <begin position="26"/>
        <end position="194"/>
    </location>
</feature>
<dbReference type="InterPro" id="IPR004589">
    <property type="entry name" value="DNA_helicase_ATP-dep_RecQ"/>
</dbReference>
<comment type="cofactor">
    <cofactor evidence="1">
        <name>Mg(2+)</name>
        <dbReference type="ChEBI" id="CHEBI:18420"/>
    </cofactor>
</comment>
<dbReference type="Gene3D" id="1.10.150.80">
    <property type="entry name" value="HRDC domain"/>
    <property type="match status" value="1"/>
</dbReference>
<dbReference type="GO" id="GO:0005524">
    <property type="term" value="F:ATP binding"/>
    <property type="evidence" value="ECO:0007669"/>
    <property type="project" value="UniProtKB-KW"/>
</dbReference>
<dbReference type="InterPro" id="IPR027417">
    <property type="entry name" value="P-loop_NTPase"/>
</dbReference>
<evidence type="ECO:0000256" key="12">
    <source>
        <dbReference type="ARBA" id="ARBA00023172"/>
    </source>
</evidence>
<dbReference type="InterPro" id="IPR010997">
    <property type="entry name" value="HRDC-like_sf"/>
</dbReference>
<dbReference type="PROSITE" id="PS50967">
    <property type="entry name" value="HRDC"/>
    <property type="match status" value="1"/>
</dbReference>
<dbReference type="GO" id="GO:0006310">
    <property type="term" value="P:DNA recombination"/>
    <property type="evidence" value="ECO:0007669"/>
    <property type="project" value="UniProtKB-UniRule"/>
</dbReference>
<comment type="cofactor">
    <cofactor evidence="2">
        <name>Zn(2+)</name>
        <dbReference type="ChEBI" id="CHEBI:29105"/>
    </cofactor>
</comment>
<evidence type="ECO:0000256" key="1">
    <source>
        <dbReference type="ARBA" id="ARBA00001946"/>
    </source>
</evidence>
<proteinExistence type="inferred from homology"/>
<protein>
    <recommendedName>
        <fullName evidence="16">DNA helicase RecQ</fullName>
        <ecNumber evidence="16">5.6.2.4</ecNumber>
    </recommendedName>
</protein>
<keyword evidence="9" id="KW-0862">Zinc</keyword>
<dbReference type="Pfam" id="PF09382">
    <property type="entry name" value="RQC"/>
    <property type="match status" value="1"/>
</dbReference>
<dbReference type="NCBIfam" id="TIGR00614">
    <property type="entry name" value="recQ_fam"/>
    <property type="match status" value="1"/>
</dbReference>
<dbReference type="GO" id="GO:0009432">
    <property type="term" value="P:SOS response"/>
    <property type="evidence" value="ECO:0007669"/>
    <property type="project" value="UniProtKB-UniRule"/>
</dbReference>
<keyword evidence="4" id="KW-0479">Metal-binding</keyword>
<dbReference type="GO" id="GO:0005737">
    <property type="term" value="C:cytoplasm"/>
    <property type="evidence" value="ECO:0007669"/>
    <property type="project" value="TreeGrafter"/>
</dbReference>
<dbReference type="InterPro" id="IPR032284">
    <property type="entry name" value="RecQ_Zn-bd"/>
</dbReference>
<comment type="similarity">
    <text evidence="3">Belongs to the helicase family. RecQ subfamily.</text>
</comment>
<name>E1YMI0_9BACT</name>
<dbReference type="InterPro" id="IPR018982">
    <property type="entry name" value="RQC_domain"/>
</dbReference>
<comment type="catalytic activity">
    <reaction evidence="15">
        <text>Couples ATP hydrolysis with the unwinding of duplex DNA by translocating in the 3'-5' direction.</text>
        <dbReference type="EC" id="5.6.2.4"/>
    </reaction>
</comment>
<evidence type="ECO:0000256" key="4">
    <source>
        <dbReference type="ARBA" id="ARBA00022723"/>
    </source>
</evidence>
<dbReference type="AlphaFoldDB" id="E1YMI0"/>
<organism evidence="20">
    <name type="scientific">uncultured Desulfobacterium sp</name>
    <dbReference type="NCBI Taxonomy" id="201089"/>
    <lineage>
        <taxon>Bacteria</taxon>
        <taxon>Pseudomonadati</taxon>
        <taxon>Thermodesulfobacteriota</taxon>
        <taxon>Desulfobacteria</taxon>
        <taxon>Desulfobacterales</taxon>
        <taxon>Desulfobacteriaceae</taxon>
        <taxon>Desulfobacterium</taxon>
        <taxon>environmental samples</taxon>
    </lineage>
</organism>
<reference evidence="20" key="1">
    <citation type="journal article" date="2011" name="Environ. Microbiol.">
        <title>Genomic insights into the metabolic potential of the polycyclic aromatic hydrocarbon degrading sulfate-reducing Deltaproteobacterium N47.</title>
        <authorList>
            <person name="Bergmann F."/>
            <person name="Selesi D."/>
            <person name="Weinmaier T."/>
            <person name="Tischler P."/>
            <person name="Rattei T."/>
            <person name="Meckenstock R.U."/>
        </authorList>
    </citation>
    <scope>NUCLEOTIDE SEQUENCE</scope>
</reference>
<dbReference type="SMART" id="SM00956">
    <property type="entry name" value="RQC"/>
    <property type="match status" value="1"/>
</dbReference>
<evidence type="ECO:0000256" key="10">
    <source>
        <dbReference type="ARBA" id="ARBA00022840"/>
    </source>
</evidence>
<dbReference type="Pfam" id="PF00271">
    <property type="entry name" value="Helicase_C"/>
    <property type="match status" value="1"/>
</dbReference>
<keyword evidence="5" id="KW-0547">Nucleotide-binding</keyword>
<dbReference type="GO" id="GO:0006281">
    <property type="term" value="P:DNA repair"/>
    <property type="evidence" value="ECO:0007669"/>
    <property type="project" value="UniProtKB-KW"/>
</dbReference>
<feature type="domain" description="Helicase C-terminal" evidence="19">
    <location>
        <begin position="215"/>
        <end position="363"/>
    </location>
</feature>
<dbReference type="PROSITE" id="PS51194">
    <property type="entry name" value="HELICASE_CTER"/>
    <property type="match status" value="1"/>
</dbReference>
<dbReference type="FunFam" id="3.40.50.300:FF:000296">
    <property type="entry name" value="ATP-dependent DNA helicase RecQ"/>
    <property type="match status" value="1"/>
</dbReference>
<evidence type="ECO:0000313" key="20">
    <source>
        <dbReference type="EMBL" id="CBX31774.1"/>
    </source>
</evidence>
<dbReference type="NCBIfam" id="TIGR01389">
    <property type="entry name" value="recQ"/>
    <property type="match status" value="1"/>
</dbReference>
<evidence type="ECO:0000256" key="3">
    <source>
        <dbReference type="ARBA" id="ARBA00005446"/>
    </source>
</evidence>
<evidence type="ECO:0000256" key="11">
    <source>
        <dbReference type="ARBA" id="ARBA00023125"/>
    </source>
</evidence>
<evidence type="ECO:0000256" key="8">
    <source>
        <dbReference type="ARBA" id="ARBA00022806"/>
    </source>
</evidence>
<keyword evidence="11" id="KW-0238">DNA-binding</keyword>
<gene>
    <name evidence="20" type="ORF">N47_N25990</name>
</gene>
<dbReference type="SMART" id="SM00487">
    <property type="entry name" value="DEXDc"/>
    <property type="match status" value="1"/>
</dbReference>
<keyword evidence="8 20" id="KW-0347">Helicase</keyword>
<evidence type="ECO:0000256" key="9">
    <source>
        <dbReference type="ARBA" id="ARBA00022833"/>
    </source>
</evidence>
<dbReference type="GO" id="GO:0016787">
    <property type="term" value="F:hydrolase activity"/>
    <property type="evidence" value="ECO:0007669"/>
    <property type="project" value="UniProtKB-KW"/>
</dbReference>
<dbReference type="SMART" id="SM00341">
    <property type="entry name" value="HRDC"/>
    <property type="match status" value="1"/>
</dbReference>
<evidence type="ECO:0000259" key="19">
    <source>
        <dbReference type="PROSITE" id="PS51194"/>
    </source>
</evidence>
<dbReference type="InterPro" id="IPR006293">
    <property type="entry name" value="DNA_helicase_ATP-dep_RecQ_bac"/>
</dbReference>
<evidence type="ECO:0000256" key="2">
    <source>
        <dbReference type="ARBA" id="ARBA00001947"/>
    </source>
</evidence>
<dbReference type="SMART" id="SM00490">
    <property type="entry name" value="HELICc"/>
    <property type="match status" value="1"/>
</dbReference>
<dbReference type="GO" id="GO:0030894">
    <property type="term" value="C:replisome"/>
    <property type="evidence" value="ECO:0007669"/>
    <property type="project" value="TreeGrafter"/>
</dbReference>
<keyword evidence="6" id="KW-0227">DNA damage</keyword>
<dbReference type="SUPFAM" id="SSF47819">
    <property type="entry name" value="HRDC-like"/>
    <property type="match status" value="1"/>
</dbReference>
<dbReference type="Gene3D" id="3.40.50.300">
    <property type="entry name" value="P-loop containing nucleotide triphosphate hydrolases"/>
    <property type="match status" value="2"/>
</dbReference>
<feature type="domain" description="HRDC" evidence="17">
    <location>
        <begin position="521"/>
        <end position="601"/>
    </location>
</feature>
<evidence type="ECO:0000259" key="17">
    <source>
        <dbReference type="PROSITE" id="PS50967"/>
    </source>
</evidence>
<keyword evidence="14" id="KW-0413">Isomerase</keyword>
<dbReference type="InterPro" id="IPR036388">
    <property type="entry name" value="WH-like_DNA-bd_sf"/>
</dbReference>
<sequence>MTDKAKNILAEVFGYSEFRSHQRKIIENVLQKRHTLVIMPTGGGKSLCYQIPALIFEGLTIVVSPLISLMKDQVEQLTELGVSALFLNSSLSGEEYSRNVELLKKKEVKLLYLAPETLLTQRTLSLLSSLQIDCMAIDEAHCISEWGHDFRPEYRKLAGVRTHFPSATCIALTATATLRVREDIKSSLGFDVSNEFIASFNRQNLYLNITPKDKPVSQTIDFLSGHSGESGIIYCFSRKQVDKLYEILQDGGYSVRPYHAGLSDKERAVNQELFIKDDVQIIVATIAFGMGINKPNVRFVIHFDLPKNIETYYQEIGRAGRDGLKAECVLLFGYGDIRKIKYFINQKSEDEQLVANIHLNALLQFAETSVCRRRPLLNYFGEDYQIEKCDMCDNCLAGDKELADITVLAQKFLSCVKRTNEMFGINHIIDILRGSQSQKIYNFEHEKLSTYGIGKDYSGKQWFHLARQFINNGLMIQDAKYGSLKLTEKAYDVFKGTEKVFGMIEEEDLRQVKQQKREVENDYDRVLFEKLRIMRKELADKAGVPPYIIFPDKTLIEMSTHYPRSDESLFYIHGVGTVKHKKYGAYFLDIINSYLEQKIANNVS</sequence>
<dbReference type="EMBL" id="FR695879">
    <property type="protein sequence ID" value="CBX31774.1"/>
    <property type="molecule type" value="Genomic_DNA"/>
</dbReference>
<dbReference type="InterPro" id="IPR044876">
    <property type="entry name" value="HRDC_dom_sf"/>
</dbReference>
<dbReference type="CDD" id="cd17920">
    <property type="entry name" value="DEXHc_RecQ"/>
    <property type="match status" value="1"/>
</dbReference>
<dbReference type="Gene3D" id="1.10.10.10">
    <property type="entry name" value="Winged helix-like DNA-binding domain superfamily/Winged helix DNA-binding domain"/>
    <property type="match status" value="1"/>
</dbReference>
<keyword evidence="10" id="KW-0067">ATP-binding</keyword>
<dbReference type="Pfam" id="PF16124">
    <property type="entry name" value="RecQ_Zn_bind"/>
    <property type="match status" value="1"/>
</dbReference>
<dbReference type="InterPro" id="IPR011545">
    <property type="entry name" value="DEAD/DEAH_box_helicase_dom"/>
</dbReference>
<keyword evidence="13" id="KW-0234">DNA repair</keyword>
<dbReference type="GO" id="GO:0006260">
    <property type="term" value="P:DNA replication"/>
    <property type="evidence" value="ECO:0007669"/>
    <property type="project" value="InterPro"/>
</dbReference>
<dbReference type="InterPro" id="IPR014001">
    <property type="entry name" value="Helicase_ATP-bd"/>
</dbReference>